<dbReference type="InterPro" id="IPR001841">
    <property type="entry name" value="Znf_RING"/>
</dbReference>
<evidence type="ECO:0000256" key="6">
    <source>
        <dbReference type="ARBA" id="ARBA00023098"/>
    </source>
</evidence>
<dbReference type="Pfam" id="PF01734">
    <property type="entry name" value="Patatin"/>
    <property type="match status" value="1"/>
</dbReference>
<evidence type="ECO:0000313" key="13">
    <source>
        <dbReference type="Proteomes" id="UP000182658"/>
    </source>
</evidence>
<proteinExistence type="predicted"/>
<dbReference type="STRING" id="1408157.A0A1J7JXM8"/>
<dbReference type="PROSITE" id="PS00518">
    <property type="entry name" value="ZF_RING_1"/>
    <property type="match status" value="1"/>
</dbReference>
<evidence type="ECO:0000256" key="4">
    <source>
        <dbReference type="ARBA" id="ARBA00022833"/>
    </source>
</evidence>
<evidence type="ECO:0000256" key="8">
    <source>
        <dbReference type="PROSITE-ProRule" id="PRU01161"/>
    </source>
</evidence>
<dbReference type="PANTHER" id="PTHR24185:SF1">
    <property type="entry name" value="CALCIUM-INDEPENDENT PHOSPHOLIPASE A2-GAMMA"/>
    <property type="match status" value="1"/>
</dbReference>
<evidence type="ECO:0000256" key="1">
    <source>
        <dbReference type="ARBA" id="ARBA00022723"/>
    </source>
</evidence>
<keyword evidence="3 8" id="KW-0378">Hydrolase</keyword>
<evidence type="ECO:0000313" key="12">
    <source>
        <dbReference type="EMBL" id="OIW34180.1"/>
    </source>
</evidence>
<feature type="domain" description="PNPLA" evidence="11">
    <location>
        <begin position="815"/>
        <end position="1035"/>
    </location>
</feature>
<feature type="short sequence motif" description="GXSXG" evidence="8">
    <location>
        <begin position="853"/>
        <end position="857"/>
    </location>
</feature>
<keyword evidence="1" id="KW-0479">Metal-binding</keyword>
<dbReference type="GO" id="GO:0019369">
    <property type="term" value="P:arachidonate metabolic process"/>
    <property type="evidence" value="ECO:0007669"/>
    <property type="project" value="TreeGrafter"/>
</dbReference>
<dbReference type="GO" id="GO:0016042">
    <property type="term" value="P:lipid catabolic process"/>
    <property type="evidence" value="ECO:0007669"/>
    <property type="project" value="UniProtKB-UniRule"/>
</dbReference>
<keyword evidence="13" id="KW-1185">Reference proteome</keyword>
<keyword evidence="5 8" id="KW-0442">Lipid degradation</keyword>
<feature type="short sequence motif" description="DGA/G" evidence="8">
    <location>
        <begin position="1022"/>
        <end position="1024"/>
    </location>
</feature>
<evidence type="ECO:0000256" key="7">
    <source>
        <dbReference type="PROSITE-ProRule" id="PRU00175"/>
    </source>
</evidence>
<dbReference type="InterPro" id="IPR016035">
    <property type="entry name" value="Acyl_Trfase/lysoPLipase"/>
</dbReference>
<dbReference type="InterPro" id="IPR002641">
    <property type="entry name" value="PNPLA_dom"/>
</dbReference>
<feature type="region of interest" description="Disordered" evidence="9">
    <location>
        <begin position="311"/>
        <end position="343"/>
    </location>
</feature>
<sequence length="1328" mass="150074">MSDKQRHFQQDSSTESSPEFPSSDEDVSSQVASRGKGMRRLIEGFRCHECEKELTILTGRQCSFCGGHKDPFYCITCTEEGCMKRFCMNHQTCWDTHLPRSIKQSPFHKRIDPLPQLFVDVVTHSEGDRHKQKQMHQRDEQARWFNIRRDHFQGRPDLFIYDRFIQLCDPTKSGNTDTKRHYPSFVSFVGDTSVGKSTLVRSMLLMGIANPTRYIAPSDDLDPYDEGALKNLVAAMDQRTKDGPVTRSEIFDHQKYPTTCGVHLYRDEGITMGSNTNQNSTLAPTPQILDKYPILFADCEGFNAGEAMTNAERLETDDLEPPRGREFTDPRSRSPSRRRDMAQQLPVTASCYNSRGKDGIDLFYARFLYAVSDVIIFVTKDDTKIQMELTRVLEWASKAVHKSVNHPSRKTLIIVRNMANFHDPDFYDNEKLKNLYLAGHPKLWEDSEILREFVRDYNSKPDRPFVYRITTNERLYKALFNNIVCCYIPNKKSIKGRPQELFRQYQSLRDTIEASVREGLTLRAESVMQYNVPALTHILNRAFEHFTTSEQPFDFYLAARKDNPNPQSMTEHVANFLRHAFESNGERKAMDVMVKDVISVALLTYTYREFSEGLGARPEEIFERELEKICSKAIELYISQYEMCSFRFPDGQACTSRPARLHTEHRAGKGQFEAGLFVHQRQWRSGDKRDWIGEIRQRFVESYEAIFINKEDPDQGATPPEKRLTSRRECGHSTYSPIWRNIKSNKTCLSCLQAVPDHVLSCGHSYCPRCVQELGDISQSSECAWTMKCRLCWEAKGSNVHIVQMRPRCAGVRILALDGGGIRGIVELVVLNALHRSVGLNLLPKDMFDLIVGTSTGGIIALALAMSNESDSIPKMMNFFADISRKTFSTSVLKKITNYAFMVLRIADSVFSADSLRRGLQEHFHPQETALFAPAMHTGIMSSGTRVAVTSARDMGQTACLITSYNHPSVSNTAAATNGLLVEREENTDKDMKIWEAALATSAAPFYLPPFEKEETNTKYVDGAVYANCPAQVAYSEMERIWPDAGAPLDTLVSLGTGLQRRRPADEGVPGLVNMGFFVSLRAMFQRQLDSKSSWAAFRDTSCPAAARCRLRRLDPPLGRDDYVELYDHREIEELKMAVARWTGGEAAGEVAEIADSLLANLFFFEPDDVHGPTTTTNRLSDPTLDTLPGSIRCRLGHGTPELKRLLGEMVEGFYHVQLPPSPGSTAAVDVLKEVARVPEARWEKIAFKIRGRDARPGEMLIAENVGGGGSSSVQKFRLPYVFGVRKGSAALQVLGVKLRRCEHLVPISGFPSTFGELARRAKMGWLQ</sequence>
<dbReference type="Proteomes" id="UP000182658">
    <property type="component" value="Unassembled WGS sequence"/>
</dbReference>
<feature type="region of interest" description="Disordered" evidence="9">
    <location>
        <begin position="1"/>
        <end position="35"/>
    </location>
</feature>
<evidence type="ECO:0000256" key="9">
    <source>
        <dbReference type="SAM" id="MobiDB-lite"/>
    </source>
</evidence>
<keyword evidence="4" id="KW-0862">Zinc</keyword>
<dbReference type="SUPFAM" id="SSF52540">
    <property type="entry name" value="P-loop containing nucleoside triphosphate hydrolases"/>
    <property type="match status" value="1"/>
</dbReference>
<feature type="domain" description="RING-type" evidence="10">
    <location>
        <begin position="748"/>
        <end position="792"/>
    </location>
</feature>
<dbReference type="Gene3D" id="3.40.1090.10">
    <property type="entry name" value="Cytosolic phospholipase A2 catalytic domain"/>
    <property type="match status" value="1"/>
</dbReference>
<organism evidence="12 13">
    <name type="scientific">Coniochaeta ligniaria NRRL 30616</name>
    <dbReference type="NCBI Taxonomy" id="1408157"/>
    <lineage>
        <taxon>Eukaryota</taxon>
        <taxon>Fungi</taxon>
        <taxon>Dikarya</taxon>
        <taxon>Ascomycota</taxon>
        <taxon>Pezizomycotina</taxon>
        <taxon>Sordariomycetes</taxon>
        <taxon>Sordariomycetidae</taxon>
        <taxon>Coniochaetales</taxon>
        <taxon>Coniochaetaceae</taxon>
        <taxon>Coniochaeta</taxon>
    </lineage>
</organism>
<evidence type="ECO:0008006" key="14">
    <source>
        <dbReference type="Google" id="ProtNLM"/>
    </source>
</evidence>
<dbReference type="SUPFAM" id="SSF52151">
    <property type="entry name" value="FabD/lysophospholipase-like"/>
    <property type="match status" value="1"/>
</dbReference>
<name>A0A1J7JXM8_9PEZI</name>
<evidence type="ECO:0000259" key="11">
    <source>
        <dbReference type="PROSITE" id="PS51635"/>
    </source>
</evidence>
<dbReference type="GO" id="GO:0008270">
    <property type="term" value="F:zinc ion binding"/>
    <property type="evidence" value="ECO:0007669"/>
    <property type="project" value="UniProtKB-KW"/>
</dbReference>
<dbReference type="OrthoDB" id="194358at2759"/>
<dbReference type="PROSITE" id="PS50089">
    <property type="entry name" value="ZF_RING_2"/>
    <property type="match status" value="1"/>
</dbReference>
<dbReference type="PROSITE" id="PS51635">
    <property type="entry name" value="PNPLA"/>
    <property type="match status" value="1"/>
</dbReference>
<dbReference type="EMBL" id="KV875094">
    <property type="protein sequence ID" value="OIW34180.1"/>
    <property type="molecule type" value="Genomic_DNA"/>
</dbReference>
<keyword evidence="2 7" id="KW-0863">Zinc-finger</keyword>
<feature type="short sequence motif" description="GXGXXG" evidence="8">
    <location>
        <begin position="819"/>
        <end position="824"/>
    </location>
</feature>
<protein>
    <recommendedName>
        <fullName evidence="14">PNPLA domain-containing protein</fullName>
    </recommendedName>
</protein>
<feature type="active site" description="Nucleophile" evidence="8">
    <location>
        <position position="855"/>
    </location>
</feature>
<dbReference type="GO" id="GO:0016020">
    <property type="term" value="C:membrane"/>
    <property type="evidence" value="ECO:0007669"/>
    <property type="project" value="TreeGrafter"/>
</dbReference>
<dbReference type="PANTHER" id="PTHR24185">
    <property type="entry name" value="CALCIUM-INDEPENDENT PHOSPHOLIPASE A2-GAMMA"/>
    <property type="match status" value="1"/>
</dbReference>
<dbReference type="InterPro" id="IPR017907">
    <property type="entry name" value="Znf_RING_CS"/>
</dbReference>
<evidence type="ECO:0000256" key="2">
    <source>
        <dbReference type="ARBA" id="ARBA00022771"/>
    </source>
</evidence>
<feature type="active site" description="Proton acceptor" evidence="8">
    <location>
        <position position="1022"/>
    </location>
</feature>
<keyword evidence="6 8" id="KW-0443">Lipid metabolism</keyword>
<feature type="compositionally biased region" description="Basic and acidic residues" evidence="9">
    <location>
        <begin position="312"/>
        <end position="341"/>
    </location>
</feature>
<feature type="compositionally biased region" description="Low complexity" evidence="9">
    <location>
        <begin position="11"/>
        <end position="21"/>
    </location>
</feature>
<evidence type="ECO:0000256" key="5">
    <source>
        <dbReference type="ARBA" id="ARBA00022963"/>
    </source>
</evidence>
<reference evidence="12 13" key="1">
    <citation type="submission" date="2016-10" db="EMBL/GenBank/DDBJ databases">
        <title>Draft genome sequence of Coniochaeta ligniaria NRRL30616, a lignocellulolytic fungus for bioabatement of inhibitors in plant biomass hydrolysates.</title>
        <authorList>
            <consortium name="DOE Joint Genome Institute"/>
            <person name="Jimenez D.J."/>
            <person name="Hector R.E."/>
            <person name="Riley R."/>
            <person name="Sun H."/>
            <person name="Grigoriev I.V."/>
            <person name="Van Elsas J.D."/>
            <person name="Nichols N.N."/>
        </authorList>
    </citation>
    <scope>NUCLEOTIDE SEQUENCE [LARGE SCALE GENOMIC DNA]</scope>
    <source>
        <strain evidence="12 13">NRRL 30616</strain>
    </source>
</reference>
<dbReference type="GO" id="GO:0046486">
    <property type="term" value="P:glycerolipid metabolic process"/>
    <property type="evidence" value="ECO:0007669"/>
    <property type="project" value="UniProtKB-ARBA"/>
</dbReference>
<dbReference type="InterPro" id="IPR027417">
    <property type="entry name" value="P-loop_NTPase"/>
</dbReference>
<evidence type="ECO:0000259" key="10">
    <source>
        <dbReference type="PROSITE" id="PS50089"/>
    </source>
</evidence>
<gene>
    <name evidence="12" type="ORF">CONLIGDRAFT_677892</name>
</gene>
<accession>A0A1J7JXM8</accession>
<dbReference type="InParanoid" id="A0A1J7JXM8"/>
<dbReference type="GO" id="GO:0047499">
    <property type="term" value="F:calcium-independent phospholipase A2 activity"/>
    <property type="evidence" value="ECO:0007669"/>
    <property type="project" value="TreeGrafter"/>
</dbReference>
<evidence type="ECO:0000256" key="3">
    <source>
        <dbReference type="ARBA" id="ARBA00022801"/>
    </source>
</evidence>
<dbReference type="CDD" id="cd07199">
    <property type="entry name" value="Pat17_PNPLA8_PNPLA9_like"/>
    <property type="match status" value="1"/>
</dbReference>